<evidence type="ECO:0000313" key="2">
    <source>
        <dbReference type="EMBL" id="PPQ34275.1"/>
    </source>
</evidence>
<accession>A0A2S6NI45</accession>
<dbReference type="Pfam" id="PF01381">
    <property type="entry name" value="HTH_3"/>
    <property type="match status" value="1"/>
</dbReference>
<dbReference type="PROSITE" id="PS50943">
    <property type="entry name" value="HTH_CROC1"/>
    <property type="match status" value="1"/>
</dbReference>
<protein>
    <recommendedName>
        <fullName evidence="1">HTH cro/C1-type domain-containing protein</fullName>
    </recommendedName>
</protein>
<evidence type="ECO:0000259" key="1">
    <source>
        <dbReference type="PROSITE" id="PS50943"/>
    </source>
</evidence>
<dbReference type="InterPro" id="IPR010982">
    <property type="entry name" value="Lambda_DNA-bd_dom_sf"/>
</dbReference>
<dbReference type="Gene3D" id="1.10.260.40">
    <property type="entry name" value="lambda repressor-like DNA-binding domains"/>
    <property type="match status" value="1"/>
</dbReference>
<dbReference type="CDD" id="cd00093">
    <property type="entry name" value="HTH_XRE"/>
    <property type="match status" value="1"/>
</dbReference>
<reference evidence="2 3" key="1">
    <citation type="journal article" date="2018" name="Arch. Microbiol.">
        <title>New insights into the metabolic potential of the phototrophic purple bacterium Rhodopila globiformis DSM 161(T) from its draft genome sequence and evidence for a vanadium-dependent nitrogenase.</title>
        <authorList>
            <person name="Imhoff J.F."/>
            <person name="Rahn T."/>
            <person name="Kunzel S."/>
            <person name="Neulinger S.C."/>
        </authorList>
    </citation>
    <scope>NUCLEOTIDE SEQUENCE [LARGE SCALE GENOMIC DNA]</scope>
    <source>
        <strain evidence="2 3">DSM 161</strain>
    </source>
</reference>
<comment type="caution">
    <text evidence="2">The sequence shown here is derived from an EMBL/GenBank/DDBJ whole genome shotgun (WGS) entry which is preliminary data.</text>
</comment>
<dbReference type="SUPFAM" id="SSF47413">
    <property type="entry name" value="lambda repressor-like DNA-binding domains"/>
    <property type="match status" value="1"/>
</dbReference>
<dbReference type="InterPro" id="IPR001387">
    <property type="entry name" value="Cro/C1-type_HTH"/>
</dbReference>
<dbReference type="SMART" id="SM00530">
    <property type="entry name" value="HTH_XRE"/>
    <property type="match status" value="1"/>
</dbReference>
<gene>
    <name evidence="2" type="ORF">CCS01_11655</name>
</gene>
<dbReference type="EMBL" id="NHRY01000119">
    <property type="protein sequence ID" value="PPQ34275.1"/>
    <property type="molecule type" value="Genomic_DNA"/>
</dbReference>
<dbReference type="Proteomes" id="UP000239724">
    <property type="component" value="Unassembled WGS sequence"/>
</dbReference>
<feature type="domain" description="HTH cro/C1-type" evidence="1">
    <location>
        <begin position="29"/>
        <end position="78"/>
    </location>
</feature>
<evidence type="ECO:0000313" key="3">
    <source>
        <dbReference type="Proteomes" id="UP000239724"/>
    </source>
</evidence>
<organism evidence="2 3">
    <name type="scientific">Rhodopila globiformis</name>
    <name type="common">Rhodopseudomonas globiformis</name>
    <dbReference type="NCBI Taxonomy" id="1071"/>
    <lineage>
        <taxon>Bacteria</taxon>
        <taxon>Pseudomonadati</taxon>
        <taxon>Pseudomonadota</taxon>
        <taxon>Alphaproteobacteria</taxon>
        <taxon>Acetobacterales</taxon>
        <taxon>Acetobacteraceae</taxon>
        <taxon>Rhodopila</taxon>
    </lineage>
</organism>
<dbReference type="AlphaFoldDB" id="A0A2S6NI45"/>
<dbReference type="GO" id="GO:0003677">
    <property type="term" value="F:DNA binding"/>
    <property type="evidence" value="ECO:0007669"/>
    <property type="project" value="InterPro"/>
</dbReference>
<proteinExistence type="predicted"/>
<name>A0A2S6NI45_RHOGL</name>
<sequence length="140" mass="15811">MEQKAMTKRAQLLPNAAPVEREVFRRMVRAGMGQTALALKAGLNETYVRDLFKGRSLNPRTEQLKKLANALGCNMPELLIEAGATPSDLTEFREPSDVLPLRPAEVGLIRLWRALKQPARDNLLDRATELFSRQTDLRQE</sequence>
<keyword evidence="3" id="KW-1185">Reference proteome</keyword>